<keyword evidence="7" id="KW-0067">ATP-binding</keyword>
<dbReference type="SUPFAM" id="SSF56112">
    <property type="entry name" value="Protein kinase-like (PK-like)"/>
    <property type="match status" value="1"/>
</dbReference>
<dbReference type="PANTHER" id="PTHR45647">
    <property type="entry name" value="OS02G0152300 PROTEIN"/>
    <property type="match status" value="1"/>
</dbReference>
<evidence type="ECO:0000259" key="11">
    <source>
        <dbReference type="PROSITE" id="PS50011"/>
    </source>
</evidence>
<dbReference type="InterPro" id="IPR008271">
    <property type="entry name" value="Ser/Thr_kinase_AS"/>
</dbReference>
<evidence type="ECO:0000256" key="9">
    <source>
        <dbReference type="SAM" id="Coils"/>
    </source>
</evidence>
<evidence type="ECO:0000256" key="3">
    <source>
        <dbReference type="ARBA" id="ARBA00012483"/>
    </source>
</evidence>
<reference evidence="12" key="1">
    <citation type="submission" date="2022-08" db="EMBL/GenBank/DDBJ databases">
        <authorList>
            <person name="Gutierrez-Valencia J."/>
        </authorList>
    </citation>
    <scope>NUCLEOTIDE SEQUENCE</scope>
</reference>
<dbReference type="InterPro" id="IPR011009">
    <property type="entry name" value="Kinase-like_dom_sf"/>
</dbReference>
<dbReference type="SUPFAM" id="SSF52402">
    <property type="entry name" value="Adenine nucleotide alpha hydrolases-like"/>
    <property type="match status" value="1"/>
</dbReference>
<dbReference type="GO" id="GO:0005524">
    <property type="term" value="F:ATP binding"/>
    <property type="evidence" value="ECO:0007669"/>
    <property type="project" value="UniProtKB-KW"/>
</dbReference>
<dbReference type="Gene3D" id="1.10.510.10">
    <property type="entry name" value="Transferase(Phosphotransferase) domain 1"/>
    <property type="match status" value="1"/>
</dbReference>
<accession>A0AAV0JJP3</accession>
<keyword evidence="6" id="KW-0833">Ubl conjugation pathway</keyword>
<evidence type="ECO:0000256" key="7">
    <source>
        <dbReference type="ARBA" id="ARBA00022840"/>
    </source>
</evidence>
<comment type="pathway">
    <text evidence="2">Protein modification; protein ubiquitination.</text>
</comment>
<proteinExistence type="predicted"/>
<gene>
    <name evidence="12" type="ORF">LITE_LOCUS14576</name>
</gene>
<feature type="compositionally biased region" description="Acidic residues" evidence="10">
    <location>
        <begin position="808"/>
        <end position="817"/>
    </location>
</feature>
<dbReference type="EC" id="2.3.2.27" evidence="3"/>
<feature type="domain" description="Protein kinase" evidence="11">
    <location>
        <begin position="481"/>
        <end position="744"/>
    </location>
</feature>
<name>A0AAV0JJP3_9ROSI</name>
<dbReference type="FunFam" id="1.10.510.10:FF:000498">
    <property type="entry name" value="U-box domain-containing protein 51"/>
    <property type="match status" value="1"/>
</dbReference>
<feature type="region of interest" description="Disordered" evidence="10">
    <location>
        <begin position="190"/>
        <end position="220"/>
    </location>
</feature>
<organism evidence="12 13">
    <name type="scientific">Linum tenue</name>
    <dbReference type="NCBI Taxonomy" id="586396"/>
    <lineage>
        <taxon>Eukaryota</taxon>
        <taxon>Viridiplantae</taxon>
        <taxon>Streptophyta</taxon>
        <taxon>Embryophyta</taxon>
        <taxon>Tracheophyta</taxon>
        <taxon>Spermatophyta</taxon>
        <taxon>Magnoliopsida</taxon>
        <taxon>eudicotyledons</taxon>
        <taxon>Gunneridae</taxon>
        <taxon>Pentapetalae</taxon>
        <taxon>rosids</taxon>
        <taxon>fabids</taxon>
        <taxon>Malpighiales</taxon>
        <taxon>Linaceae</taxon>
        <taxon>Linum</taxon>
    </lineage>
</organism>
<dbReference type="EMBL" id="CAMGYJ010000005">
    <property type="protein sequence ID" value="CAI0409996.1"/>
    <property type="molecule type" value="Genomic_DNA"/>
</dbReference>
<evidence type="ECO:0000256" key="4">
    <source>
        <dbReference type="ARBA" id="ARBA00022679"/>
    </source>
</evidence>
<feature type="coiled-coil region" evidence="9">
    <location>
        <begin position="347"/>
        <end position="427"/>
    </location>
</feature>
<dbReference type="GO" id="GO:0061630">
    <property type="term" value="F:ubiquitin protein ligase activity"/>
    <property type="evidence" value="ECO:0007669"/>
    <property type="project" value="UniProtKB-EC"/>
</dbReference>
<evidence type="ECO:0000256" key="5">
    <source>
        <dbReference type="ARBA" id="ARBA00022741"/>
    </source>
</evidence>
<feature type="compositionally biased region" description="Polar residues" evidence="10">
    <location>
        <begin position="201"/>
        <end position="212"/>
    </location>
</feature>
<dbReference type="Pfam" id="PF00582">
    <property type="entry name" value="Usp"/>
    <property type="match status" value="1"/>
</dbReference>
<dbReference type="SMART" id="SM00220">
    <property type="entry name" value="S_TKc"/>
    <property type="match status" value="1"/>
</dbReference>
<dbReference type="PANTHER" id="PTHR45647:SF76">
    <property type="entry name" value="PROTEIN KINASE DOMAIN-CONTAINING PROTEIN"/>
    <property type="match status" value="1"/>
</dbReference>
<dbReference type="PROSITE" id="PS50011">
    <property type="entry name" value="PROTEIN_KINASE_DOM"/>
    <property type="match status" value="1"/>
</dbReference>
<dbReference type="InterPro" id="IPR014729">
    <property type="entry name" value="Rossmann-like_a/b/a_fold"/>
</dbReference>
<dbReference type="PROSITE" id="PS00108">
    <property type="entry name" value="PROTEIN_KINASE_ST"/>
    <property type="match status" value="1"/>
</dbReference>
<dbReference type="GO" id="GO:0004672">
    <property type="term" value="F:protein kinase activity"/>
    <property type="evidence" value="ECO:0007669"/>
    <property type="project" value="InterPro"/>
</dbReference>
<keyword evidence="5" id="KW-0547">Nucleotide-binding</keyword>
<dbReference type="FunFam" id="3.30.200.20:FF:000162">
    <property type="entry name" value="Adenine nucleotide alpha hydrolase-like domain kinase"/>
    <property type="match status" value="1"/>
</dbReference>
<dbReference type="Proteomes" id="UP001154282">
    <property type="component" value="Unassembled WGS sequence"/>
</dbReference>
<dbReference type="CDD" id="cd01989">
    <property type="entry name" value="USP_STK_Ubox_N"/>
    <property type="match status" value="1"/>
</dbReference>
<dbReference type="Pfam" id="PF00069">
    <property type="entry name" value="Pkinase"/>
    <property type="match status" value="1"/>
</dbReference>
<evidence type="ECO:0000256" key="10">
    <source>
        <dbReference type="SAM" id="MobiDB-lite"/>
    </source>
</evidence>
<protein>
    <recommendedName>
        <fullName evidence="3">RING-type E3 ubiquitin transferase</fullName>
        <ecNumber evidence="3">2.3.2.27</ecNumber>
    </recommendedName>
</protein>
<dbReference type="Gene3D" id="3.30.200.20">
    <property type="entry name" value="Phosphorylase Kinase, domain 1"/>
    <property type="match status" value="1"/>
</dbReference>
<feature type="compositionally biased region" description="Polar residues" evidence="10">
    <location>
        <begin position="789"/>
        <end position="807"/>
    </location>
</feature>
<evidence type="ECO:0000313" key="12">
    <source>
        <dbReference type="EMBL" id="CAI0409996.1"/>
    </source>
</evidence>
<keyword evidence="8 9" id="KW-0175">Coiled coil</keyword>
<dbReference type="InterPro" id="IPR006016">
    <property type="entry name" value="UspA"/>
</dbReference>
<keyword evidence="13" id="KW-1185">Reference proteome</keyword>
<dbReference type="InterPro" id="IPR000719">
    <property type="entry name" value="Prot_kinase_dom"/>
</dbReference>
<comment type="caution">
    <text evidence="12">The sequence shown here is derived from an EMBL/GenBank/DDBJ whole genome shotgun (WGS) entry which is preliminary data.</text>
</comment>
<sequence>MWLGKGNSTKRGGNGGGNGLVAVAIDNDKTSQIALKWAIEKLHSKGQPLILIHVFQRASSGLHSEPLATGRSHLERLTKDLFLTFHCYCTRKDVQCYDVILEDNDIAKALTEYVSYAAIERLVLGAPTRHGILRKFKPDVPSVVVKGAPDFCTVYVISKTSKTSTISHATRPAPYVSPLLDEIQQQNNNNTFAHDDDHASEISSSRCTSLRGTNERTQVKPRISVDESFRSPLTRGGRAMNARSFAEMLETESNTPDMSFICSSGRPSTDRASSVALDPFESSSFSNPRISTSSDNSSTFGSILSTNKFVDLTSMQEFSFVSQDSGRTSSVSSSQIVVINLFRFRHQDEMEAEMKRLRLELKQTMELYNTACKEAVAAKQRAVEMQRWRNEEEQKLEEAKTSEEAALTTVEQERARCKAAMESAEAAQKVAEMEAHKRMSVELRTLQEADELKKAMTSLAKSDIRYRRYSIEDIERATDNFHESKKIGEGGYGPVFKCYLDHTPVAVKVLRPDAVQGRSQFQREVEVLSMIRHPNMVLLLGACPEYGILVYEHMARGSLDDCLFRKRNNTPPLSWQLRFKIAAEIATGLLFLHQTKPEPLVHRDLKPDNILLDINYVSKISDVGLARLVPAMVENVTQYHMTSAAGTFCYIDPEYQQTGMLGVKSDVYSLGIILLQLITARPPMGLSHQVETALENDALGSVLDKEVKDWPMEETLMFAKYALQCAELRRKDRPDLGKVVLPVLNELREFAEEKMGYMFFMSGANYPSPPNYNTASIASAAQDVMSDPQVLSSGFSSKNPSAASSDQVEPEEDADDP</sequence>
<dbReference type="Gene3D" id="3.40.50.620">
    <property type="entry name" value="HUPs"/>
    <property type="match status" value="1"/>
</dbReference>
<keyword evidence="4" id="KW-0808">Transferase</keyword>
<dbReference type="AlphaFoldDB" id="A0AAV0JJP3"/>
<evidence type="ECO:0000256" key="6">
    <source>
        <dbReference type="ARBA" id="ARBA00022786"/>
    </source>
</evidence>
<dbReference type="InterPro" id="IPR051348">
    <property type="entry name" value="U-box_ubiquitin_ligases"/>
</dbReference>
<evidence type="ECO:0000256" key="2">
    <source>
        <dbReference type="ARBA" id="ARBA00004906"/>
    </source>
</evidence>
<evidence type="ECO:0000313" key="13">
    <source>
        <dbReference type="Proteomes" id="UP001154282"/>
    </source>
</evidence>
<feature type="region of interest" description="Disordered" evidence="10">
    <location>
        <begin position="788"/>
        <end position="817"/>
    </location>
</feature>
<comment type="catalytic activity">
    <reaction evidence="1">
        <text>S-ubiquitinyl-[E2 ubiquitin-conjugating enzyme]-L-cysteine + [acceptor protein]-L-lysine = [E2 ubiquitin-conjugating enzyme]-L-cysteine + N(6)-ubiquitinyl-[acceptor protein]-L-lysine.</text>
        <dbReference type="EC" id="2.3.2.27"/>
    </reaction>
</comment>
<evidence type="ECO:0000256" key="1">
    <source>
        <dbReference type="ARBA" id="ARBA00000900"/>
    </source>
</evidence>
<evidence type="ECO:0000256" key="8">
    <source>
        <dbReference type="ARBA" id="ARBA00023054"/>
    </source>
</evidence>